<organism evidence="8 9">
    <name type="scientific">Hymenobacter yonginensis</name>
    <dbReference type="NCBI Taxonomy" id="748197"/>
    <lineage>
        <taxon>Bacteria</taxon>
        <taxon>Pseudomonadati</taxon>
        <taxon>Bacteroidota</taxon>
        <taxon>Cytophagia</taxon>
        <taxon>Cytophagales</taxon>
        <taxon>Hymenobacteraceae</taxon>
        <taxon>Hymenobacter</taxon>
    </lineage>
</organism>
<keyword evidence="5" id="KW-0520">NAD</keyword>
<dbReference type="InterPro" id="IPR016161">
    <property type="entry name" value="Ald_DH/histidinol_DH"/>
</dbReference>
<dbReference type="GO" id="GO:0004399">
    <property type="term" value="F:histidinol dehydrogenase activity"/>
    <property type="evidence" value="ECO:0007669"/>
    <property type="project" value="UniProtKB-EC"/>
</dbReference>
<feature type="binding site" evidence="5">
    <location>
        <position position="126"/>
    </location>
    <ligand>
        <name>NAD(+)</name>
        <dbReference type="ChEBI" id="CHEBI:57540"/>
    </ligand>
</feature>
<dbReference type="PIRSF" id="PIRSF000099">
    <property type="entry name" value="Histidinol_dh"/>
    <property type="match status" value="1"/>
</dbReference>
<dbReference type="Gene3D" id="1.20.5.1300">
    <property type="match status" value="1"/>
</dbReference>
<dbReference type="PANTHER" id="PTHR21256">
    <property type="entry name" value="HISTIDINOL DEHYDROGENASE HDH"/>
    <property type="match status" value="1"/>
</dbReference>
<dbReference type="PRINTS" id="PR00083">
    <property type="entry name" value="HOLDHDRGNASE"/>
</dbReference>
<feature type="binding site" evidence="5">
    <location>
        <position position="325"/>
    </location>
    <ligand>
        <name>substrate</name>
    </ligand>
</feature>
<dbReference type="SUPFAM" id="SSF53720">
    <property type="entry name" value="ALDH-like"/>
    <property type="match status" value="1"/>
</dbReference>
<dbReference type="InterPro" id="IPR022695">
    <property type="entry name" value="Histidinol_DH_monofunct"/>
</dbReference>
<keyword evidence="5" id="KW-0368">Histidine biosynthesis</keyword>
<feature type="binding site" evidence="5">
    <location>
        <position position="412"/>
    </location>
    <ligand>
        <name>substrate</name>
    </ligand>
</feature>
<evidence type="ECO:0000256" key="3">
    <source>
        <dbReference type="ARBA" id="ARBA00022833"/>
    </source>
</evidence>
<evidence type="ECO:0000256" key="1">
    <source>
        <dbReference type="ARBA" id="ARBA00010178"/>
    </source>
</evidence>
<evidence type="ECO:0000313" key="8">
    <source>
        <dbReference type="EMBL" id="WBO86045.1"/>
    </source>
</evidence>
<keyword evidence="4 5" id="KW-0560">Oxidoreductase</keyword>
<feature type="binding site" evidence="5">
    <location>
        <position position="235"/>
    </location>
    <ligand>
        <name>substrate</name>
    </ligand>
</feature>
<dbReference type="RefSeq" id="WP_270128637.1">
    <property type="nucleotide sequence ID" value="NZ_CP115396.1"/>
</dbReference>
<dbReference type="CDD" id="cd06572">
    <property type="entry name" value="Histidinol_dh"/>
    <property type="match status" value="1"/>
</dbReference>
<name>A0ABY7PTU8_9BACT</name>
<feature type="binding site" evidence="5">
    <location>
        <position position="188"/>
    </location>
    <ligand>
        <name>NAD(+)</name>
        <dbReference type="ChEBI" id="CHEBI:57540"/>
    </ligand>
</feature>
<dbReference type="NCBIfam" id="TIGR00069">
    <property type="entry name" value="hisD"/>
    <property type="match status" value="1"/>
</dbReference>
<dbReference type="PANTHER" id="PTHR21256:SF2">
    <property type="entry name" value="HISTIDINE BIOSYNTHESIS TRIFUNCTIONAL PROTEIN"/>
    <property type="match status" value="1"/>
</dbReference>
<comment type="function">
    <text evidence="5">Catalyzes the sequential NAD-dependent oxidations of L-histidinol to L-histidinaldehyde and then to L-histidine.</text>
</comment>
<dbReference type="Proteomes" id="UP001211872">
    <property type="component" value="Chromosome"/>
</dbReference>
<dbReference type="EC" id="1.1.1.23" evidence="5"/>
<evidence type="ECO:0000256" key="6">
    <source>
        <dbReference type="PIRNR" id="PIRNR000099"/>
    </source>
</evidence>
<feature type="active site" description="Proton acceptor" evidence="5">
    <location>
        <position position="324"/>
    </location>
</feature>
<dbReference type="InterPro" id="IPR012131">
    <property type="entry name" value="Hstdl_DH"/>
</dbReference>
<dbReference type="PROSITE" id="PS00611">
    <property type="entry name" value="HISOL_DEHYDROGENASE"/>
    <property type="match status" value="1"/>
</dbReference>
<feature type="binding site" evidence="5">
    <location>
        <position position="260"/>
    </location>
    <ligand>
        <name>substrate</name>
    </ligand>
</feature>
<dbReference type="InterPro" id="IPR001692">
    <property type="entry name" value="Histidinol_DH_CS"/>
</dbReference>
<evidence type="ECO:0000256" key="7">
    <source>
        <dbReference type="RuleBase" id="RU004175"/>
    </source>
</evidence>
<feature type="active site" description="Proton acceptor" evidence="5">
    <location>
        <position position="325"/>
    </location>
</feature>
<feature type="binding site" evidence="5">
    <location>
        <position position="417"/>
    </location>
    <ligand>
        <name>substrate</name>
    </ligand>
</feature>
<evidence type="ECO:0000313" key="9">
    <source>
        <dbReference type="Proteomes" id="UP001211872"/>
    </source>
</evidence>
<keyword evidence="3 5" id="KW-0862">Zinc</keyword>
<dbReference type="EMBL" id="CP115396">
    <property type="protein sequence ID" value="WBO86045.1"/>
    <property type="molecule type" value="Genomic_DNA"/>
</dbReference>
<evidence type="ECO:0000256" key="4">
    <source>
        <dbReference type="ARBA" id="ARBA00023002"/>
    </source>
</evidence>
<comment type="pathway">
    <text evidence="5">Amino-acid biosynthesis; L-histidine biosynthesis; L-histidine from 5-phospho-alpha-D-ribose 1-diphosphate: step 9/9.</text>
</comment>
<comment type="cofactor">
    <cofactor evidence="5">
        <name>Zn(2+)</name>
        <dbReference type="ChEBI" id="CHEBI:29105"/>
    </cofactor>
    <text evidence="5">Binds 1 zinc ion per subunit.</text>
</comment>
<feature type="binding site" evidence="5">
    <location>
        <position position="417"/>
    </location>
    <ligand>
        <name>Zn(2+)</name>
        <dbReference type="ChEBI" id="CHEBI:29105"/>
    </ligand>
</feature>
<feature type="binding site" evidence="5">
    <location>
        <position position="211"/>
    </location>
    <ligand>
        <name>NAD(+)</name>
        <dbReference type="ChEBI" id="CHEBI:57540"/>
    </ligand>
</feature>
<proteinExistence type="inferred from homology"/>
<comment type="catalytic activity">
    <reaction evidence="5">
        <text>L-histidinol + 2 NAD(+) + H2O = L-histidine + 2 NADH + 3 H(+)</text>
        <dbReference type="Rhea" id="RHEA:20641"/>
        <dbReference type="ChEBI" id="CHEBI:15377"/>
        <dbReference type="ChEBI" id="CHEBI:15378"/>
        <dbReference type="ChEBI" id="CHEBI:57540"/>
        <dbReference type="ChEBI" id="CHEBI:57595"/>
        <dbReference type="ChEBI" id="CHEBI:57699"/>
        <dbReference type="ChEBI" id="CHEBI:57945"/>
        <dbReference type="EC" id="1.1.1.23"/>
    </reaction>
</comment>
<dbReference type="Pfam" id="PF00815">
    <property type="entry name" value="Histidinol_dh"/>
    <property type="match status" value="1"/>
</dbReference>
<gene>
    <name evidence="5 8" type="primary">hisD</name>
    <name evidence="8" type="ORF">O9Z63_07265</name>
</gene>
<keyword evidence="9" id="KW-1185">Reference proteome</keyword>
<accession>A0ABY7PTU8</accession>
<evidence type="ECO:0000256" key="5">
    <source>
        <dbReference type="HAMAP-Rule" id="MF_01024"/>
    </source>
</evidence>
<dbReference type="HAMAP" id="MF_01024">
    <property type="entry name" value="HisD"/>
    <property type="match status" value="1"/>
</dbReference>
<evidence type="ECO:0000256" key="2">
    <source>
        <dbReference type="ARBA" id="ARBA00022723"/>
    </source>
</evidence>
<feature type="binding site" evidence="5">
    <location>
        <position position="358"/>
    </location>
    <ligand>
        <name>Zn(2+)</name>
        <dbReference type="ChEBI" id="CHEBI:29105"/>
    </ligand>
</feature>
<keyword evidence="5" id="KW-0028">Amino-acid biosynthesis</keyword>
<keyword evidence="2 5" id="KW-0479">Metal-binding</keyword>
<protein>
    <recommendedName>
        <fullName evidence="5">Histidinol dehydrogenase</fullName>
        <shortName evidence="5">HDH</shortName>
        <ecNumber evidence="5">1.1.1.23</ecNumber>
    </recommendedName>
</protein>
<feature type="binding site" evidence="5">
    <location>
        <position position="257"/>
    </location>
    <ligand>
        <name>substrate</name>
    </ligand>
</feature>
<reference evidence="8 9" key="1">
    <citation type="journal article" date="2011" name="Int. J. Syst. Evol. Microbiol.">
        <title>Hymenobacter yonginensis sp. nov., isolated from a mesotrophic artificial lake.</title>
        <authorList>
            <person name="Joung Y."/>
            <person name="Cho S.H."/>
            <person name="Kim H."/>
            <person name="Kim S.B."/>
            <person name="Joh K."/>
        </authorList>
    </citation>
    <scope>NUCLEOTIDE SEQUENCE [LARGE SCALE GENOMIC DNA]</scope>
    <source>
        <strain evidence="8 9">KCTC 22745</strain>
    </source>
</reference>
<feature type="binding site" evidence="5">
    <location>
        <position position="257"/>
    </location>
    <ligand>
        <name>Zn(2+)</name>
        <dbReference type="ChEBI" id="CHEBI:29105"/>
    </ligand>
</feature>
<comment type="similarity">
    <text evidence="1 5 6 7">Belongs to the histidinol dehydrogenase family.</text>
</comment>
<sequence>MNIFQYPSQPEWAALQQRAAQQQAQDVEQRVQQIFEDVRQRGDAALLDYARQFDGADLSSGLRVGPEELAAAAAQVPAELQTAIRQAHANILRFHKAQIPQEERVETMPGVTCWRRAVPVQRVGLYIPGGSAPLFSTLLMLGVPAKLAGCPEIVLCTPPQKDGSVNPIILFTAQLLGISTIVKAGGAQAVAALSGGTDSVPAVDKIFGPGNRYVTAAKQLATRYGVAIDMPAGPSEVLVIADESATPAFVAADLLSQAEHGPDSQVILLSDSLSMLEQTKAEVERQLRELPRAEVAAQALTESRAILLRTPEEMLYFSNQYAPEHLILAVKNPEQLAEGVTNAGSVFLGHLTPEAVGDYASGTNHTLPTNGYARNYSGVSLDSFLKKITFQRLTSEGLLNVGPVVETMAEAEGLRAHARAVTLRLEALAGGEE</sequence>
<feature type="binding site" evidence="5">
    <location>
        <position position="260"/>
    </location>
    <ligand>
        <name>Zn(2+)</name>
        <dbReference type="ChEBI" id="CHEBI:29105"/>
    </ligand>
</feature>
<feature type="binding site" evidence="5">
    <location>
        <position position="358"/>
    </location>
    <ligand>
        <name>substrate</name>
    </ligand>
</feature>
<dbReference type="Gene3D" id="3.40.50.1980">
    <property type="entry name" value="Nitrogenase molybdenum iron protein domain"/>
    <property type="match status" value="2"/>
</dbReference>